<accession>A0A4V2YQ06</accession>
<evidence type="ECO:0000256" key="1">
    <source>
        <dbReference type="ARBA" id="ARBA00023125"/>
    </source>
</evidence>
<dbReference type="SUPFAM" id="SSF50249">
    <property type="entry name" value="Nucleic acid-binding proteins"/>
    <property type="match status" value="1"/>
</dbReference>
<dbReference type="CDD" id="cd04496">
    <property type="entry name" value="SSB_OBF"/>
    <property type="match status" value="1"/>
</dbReference>
<sequence>MNEAHVTVIGWIAAEPYYTITGNGTPFLSLRVGCTPRRYDRQAGQWQDVDTMFLTVNCWRGLADNINASEFQRGHPVLVTGRLRVRQYERDGQWRFSAEIEATTVGHDLSRGTADFRPVQRGGAPTDEDRQEARDVADQWALTTPTEPQTQDPKAA</sequence>
<feature type="region of interest" description="Disordered" evidence="3">
    <location>
        <begin position="109"/>
        <end position="156"/>
    </location>
</feature>
<dbReference type="InterPro" id="IPR011344">
    <property type="entry name" value="ssDNA-bd"/>
</dbReference>
<organism evidence="4 5">
    <name type="scientific">Actinomadura rubrisoli</name>
    <dbReference type="NCBI Taxonomy" id="2530368"/>
    <lineage>
        <taxon>Bacteria</taxon>
        <taxon>Bacillati</taxon>
        <taxon>Actinomycetota</taxon>
        <taxon>Actinomycetes</taxon>
        <taxon>Streptosporangiales</taxon>
        <taxon>Thermomonosporaceae</taxon>
        <taxon>Actinomadura</taxon>
    </lineage>
</organism>
<dbReference type="EMBL" id="SMKU01000618">
    <property type="protein sequence ID" value="TDD60247.1"/>
    <property type="molecule type" value="Genomic_DNA"/>
</dbReference>
<dbReference type="RefSeq" id="WP_131903687.1">
    <property type="nucleotide sequence ID" value="NZ_SMKU01000618.1"/>
</dbReference>
<dbReference type="InterPro" id="IPR012340">
    <property type="entry name" value="NA-bd_OB-fold"/>
</dbReference>
<dbReference type="AlphaFoldDB" id="A0A4V2YQ06"/>
<dbReference type="PIRSF" id="PIRSF002070">
    <property type="entry name" value="SSB"/>
    <property type="match status" value="1"/>
</dbReference>
<feature type="compositionally biased region" description="Basic and acidic residues" evidence="3">
    <location>
        <begin position="127"/>
        <end position="137"/>
    </location>
</feature>
<keyword evidence="1 2" id="KW-0238">DNA-binding</keyword>
<name>A0A4V2YQ06_9ACTN</name>
<comment type="caution">
    <text evidence="4">The sequence shown here is derived from an EMBL/GenBank/DDBJ whole genome shotgun (WGS) entry which is preliminary data.</text>
</comment>
<dbReference type="GO" id="GO:0003697">
    <property type="term" value="F:single-stranded DNA binding"/>
    <property type="evidence" value="ECO:0007669"/>
    <property type="project" value="InterPro"/>
</dbReference>
<dbReference type="GO" id="GO:0006260">
    <property type="term" value="P:DNA replication"/>
    <property type="evidence" value="ECO:0007669"/>
    <property type="project" value="InterPro"/>
</dbReference>
<evidence type="ECO:0000256" key="2">
    <source>
        <dbReference type="PIRNR" id="PIRNR002070"/>
    </source>
</evidence>
<dbReference type="OrthoDB" id="9809878at2"/>
<dbReference type="Pfam" id="PF00436">
    <property type="entry name" value="SSB"/>
    <property type="match status" value="1"/>
</dbReference>
<dbReference type="Proteomes" id="UP000294513">
    <property type="component" value="Unassembled WGS sequence"/>
</dbReference>
<reference evidence="4 5" key="1">
    <citation type="submission" date="2019-03" db="EMBL/GenBank/DDBJ databases">
        <title>Draft genome sequences of novel Actinobacteria.</title>
        <authorList>
            <person name="Sahin N."/>
            <person name="Ay H."/>
            <person name="Saygin H."/>
        </authorList>
    </citation>
    <scope>NUCLEOTIDE SEQUENCE [LARGE SCALE GENOMIC DNA]</scope>
    <source>
        <strain evidence="4 5">H3C3</strain>
    </source>
</reference>
<evidence type="ECO:0000313" key="5">
    <source>
        <dbReference type="Proteomes" id="UP000294513"/>
    </source>
</evidence>
<feature type="compositionally biased region" description="Polar residues" evidence="3">
    <location>
        <begin position="141"/>
        <end position="156"/>
    </location>
</feature>
<evidence type="ECO:0000313" key="4">
    <source>
        <dbReference type="EMBL" id="TDD60247.1"/>
    </source>
</evidence>
<keyword evidence="5" id="KW-1185">Reference proteome</keyword>
<evidence type="ECO:0000256" key="3">
    <source>
        <dbReference type="SAM" id="MobiDB-lite"/>
    </source>
</evidence>
<dbReference type="Gene3D" id="2.40.50.140">
    <property type="entry name" value="Nucleic acid-binding proteins"/>
    <property type="match status" value="1"/>
</dbReference>
<dbReference type="InterPro" id="IPR000424">
    <property type="entry name" value="Primosome_PriB/ssb"/>
</dbReference>
<protein>
    <recommendedName>
        <fullName evidence="2">Single-stranded DNA-binding protein</fullName>
    </recommendedName>
</protein>
<gene>
    <name evidence="4" type="ORF">E1298_46135</name>
</gene>
<proteinExistence type="predicted"/>
<dbReference type="PROSITE" id="PS50935">
    <property type="entry name" value="SSB"/>
    <property type="match status" value="1"/>
</dbReference>